<dbReference type="Proteomes" id="UP000011185">
    <property type="component" value="Unassembled WGS sequence"/>
</dbReference>
<name>L7JVG0_TRAHO</name>
<dbReference type="OMA" id="CECANDE"/>
<gene>
    <name evidence="1" type="ORF">THOM_1607</name>
</gene>
<accession>L7JVG0</accession>
<dbReference type="InParanoid" id="L7JVG0"/>
<reference evidence="1 2" key="1">
    <citation type="journal article" date="2012" name="PLoS Pathog.">
        <title>The genome of the obligate intracellular parasite Trachipleistophora hominis: new insights into microsporidian genome dynamics and reductive evolution.</title>
        <authorList>
            <person name="Heinz E."/>
            <person name="Williams T.A."/>
            <person name="Nakjang S."/>
            <person name="Noel C.J."/>
            <person name="Swan D.C."/>
            <person name="Goldberg A.V."/>
            <person name="Harris S.R."/>
            <person name="Weinmaier T."/>
            <person name="Markert S."/>
            <person name="Becher D."/>
            <person name="Bernhardt J."/>
            <person name="Dagan T."/>
            <person name="Hacker C."/>
            <person name="Lucocq J.M."/>
            <person name="Schweder T."/>
            <person name="Rattei T."/>
            <person name="Hall N."/>
            <person name="Hirt R.P."/>
            <person name="Embley T.M."/>
        </authorList>
    </citation>
    <scope>NUCLEOTIDE SEQUENCE [LARGE SCALE GENOMIC DNA]</scope>
</reference>
<evidence type="ECO:0000313" key="2">
    <source>
        <dbReference type="Proteomes" id="UP000011185"/>
    </source>
</evidence>
<protein>
    <submittedName>
        <fullName evidence="1">Uncharacterized protein</fullName>
    </submittedName>
</protein>
<dbReference type="AlphaFoldDB" id="L7JVG0"/>
<keyword evidence="2" id="KW-1185">Reference proteome</keyword>
<dbReference type="VEuPathDB" id="MicrosporidiaDB:THOM_1607"/>
<proteinExistence type="predicted"/>
<dbReference type="HOGENOM" id="CLU_1016351_0_0_1"/>
<dbReference type="EMBL" id="JH993964">
    <property type="protein sequence ID" value="ELQ75414.1"/>
    <property type="molecule type" value="Genomic_DNA"/>
</dbReference>
<evidence type="ECO:0000313" key="1">
    <source>
        <dbReference type="EMBL" id="ELQ75414.1"/>
    </source>
</evidence>
<organism evidence="1 2">
    <name type="scientific">Trachipleistophora hominis</name>
    <name type="common">Microsporidian parasite</name>
    <dbReference type="NCBI Taxonomy" id="72359"/>
    <lineage>
        <taxon>Eukaryota</taxon>
        <taxon>Fungi</taxon>
        <taxon>Fungi incertae sedis</taxon>
        <taxon>Microsporidia</taxon>
        <taxon>Pleistophoridae</taxon>
        <taxon>Trachipleistophora</taxon>
    </lineage>
</organism>
<sequence>MRIFPSIYTILVMPSTTYTCYKPSPGGDHVTLYNIRTLSAVISDCVVKTSILQEKIHQNNSADELRCFVEYTGTLLRKLTELVEYYKTTKLFSHVDSIIDAFLTSHRCIYELLFVIVDNTEANLSINMKEKIENINNMNFIISQMVHRSRNEYSSSSIEKISTSATVLFLIEGDLKVLAQAISKLIFSNENININEVVKNQIVHYEECVIGLILVIHGAEMYNLQNGTCFICECANDEEFLYLSDNNNWIMCHFCFLRAKYMSEDIER</sequence>